<dbReference type="AlphaFoldDB" id="A0A381V872"/>
<evidence type="ECO:0000313" key="1">
    <source>
        <dbReference type="EMBL" id="SVA35887.1"/>
    </source>
</evidence>
<sequence>MWQYNRAGLTVLMMVFFIFAWVSPIMAAEIPDPTACDGDGAKVRKGRPGIASVEVRDGVGPTKKLIRDGIYSSAAKSSGKVSEEDKRHLCLALSPIKNPENRFLHKDHSNYYCTLILNRDSQAYCYAVVTGDPKQCNNIVSSELEKECLEKAK</sequence>
<gene>
    <name evidence="1" type="ORF">METZ01_LOCUS88741</name>
</gene>
<dbReference type="EMBL" id="UINC01007967">
    <property type="protein sequence ID" value="SVA35887.1"/>
    <property type="molecule type" value="Genomic_DNA"/>
</dbReference>
<proteinExistence type="predicted"/>
<reference evidence="1" key="1">
    <citation type="submission" date="2018-05" db="EMBL/GenBank/DDBJ databases">
        <authorList>
            <person name="Lanie J.A."/>
            <person name="Ng W.-L."/>
            <person name="Kazmierczak K.M."/>
            <person name="Andrzejewski T.M."/>
            <person name="Davidsen T.M."/>
            <person name="Wayne K.J."/>
            <person name="Tettelin H."/>
            <person name="Glass J.I."/>
            <person name="Rusch D."/>
            <person name="Podicherti R."/>
            <person name="Tsui H.-C.T."/>
            <person name="Winkler M.E."/>
        </authorList>
    </citation>
    <scope>NUCLEOTIDE SEQUENCE</scope>
</reference>
<accession>A0A381V872</accession>
<organism evidence="1">
    <name type="scientific">marine metagenome</name>
    <dbReference type="NCBI Taxonomy" id="408172"/>
    <lineage>
        <taxon>unclassified sequences</taxon>
        <taxon>metagenomes</taxon>
        <taxon>ecological metagenomes</taxon>
    </lineage>
</organism>
<protein>
    <submittedName>
        <fullName evidence="1">Uncharacterized protein</fullName>
    </submittedName>
</protein>
<name>A0A381V872_9ZZZZ</name>